<keyword evidence="4" id="KW-1185">Reference proteome</keyword>
<dbReference type="PANTHER" id="PTHR21064:SF6">
    <property type="entry name" value="AMINOGLYCOSIDE PHOSPHOTRANSFERASE DOMAIN-CONTAINING PROTEIN"/>
    <property type="match status" value="1"/>
</dbReference>
<proteinExistence type="inferred from homology"/>
<evidence type="ECO:0000313" key="4">
    <source>
        <dbReference type="Proteomes" id="UP000528457"/>
    </source>
</evidence>
<comment type="similarity">
    <text evidence="1">Belongs to the pseudomonas-type ThrB family.</text>
</comment>
<dbReference type="EMBL" id="JACHHT010000001">
    <property type="protein sequence ID" value="MBB6520033.1"/>
    <property type="molecule type" value="Genomic_DNA"/>
</dbReference>
<dbReference type="Gene3D" id="3.30.200.20">
    <property type="entry name" value="Phosphorylase Kinase, domain 1"/>
    <property type="match status" value="1"/>
</dbReference>
<dbReference type="SUPFAM" id="SSF56112">
    <property type="entry name" value="Protein kinase-like (PK-like)"/>
    <property type="match status" value="1"/>
</dbReference>
<dbReference type="RefSeq" id="WP_166852444.1">
    <property type="nucleotide sequence ID" value="NZ_JAAONY010000001.1"/>
</dbReference>
<evidence type="ECO:0000313" key="3">
    <source>
        <dbReference type="EMBL" id="MBB6520033.1"/>
    </source>
</evidence>
<reference evidence="3 4" key="1">
    <citation type="submission" date="2020-08" db="EMBL/GenBank/DDBJ databases">
        <title>Genomic Encyclopedia of Type Strains, Phase IV (KMG-IV): sequencing the most valuable type-strain genomes for metagenomic binning, comparative biology and taxonomic classification.</title>
        <authorList>
            <person name="Goeker M."/>
        </authorList>
    </citation>
    <scope>NUCLEOTIDE SEQUENCE [LARGE SCALE GENOMIC DNA]</scope>
    <source>
        <strain evidence="3 4">DSM 22368</strain>
    </source>
</reference>
<dbReference type="GO" id="GO:0019202">
    <property type="term" value="F:amino acid kinase activity"/>
    <property type="evidence" value="ECO:0007669"/>
    <property type="project" value="TreeGrafter"/>
</dbReference>
<dbReference type="PANTHER" id="PTHR21064">
    <property type="entry name" value="AMINOGLYCOSIDE PHOSPHOTRANSFERASE DOMAIN-CONTAINING PROTEIN-RELATED"/>
    <property type="match status" value="1"/>
</dbReference>
<sequence length="338" mass="38495">MNPLDARASRTTEKGLLTAAEEALALWGLQGTLSLIKHRENAVFALRTDSGDRFALRIHRAGYHCDEALQSELQWMMALAEAGISVPTVVPTPCGKFFAILDSSALPDARQVDLLAWVEGEQIGTIEEPLEDNPERVRYCYSSLGQLAARLHNHSAQWTLPENFKRHHWDKDGLVGKQPFWGQFWELKRLTDDERGWILQAKDRIAAELGALEKTAECYGMVHADFVPENALLHGEHLQLIDFDDSGFSWYLFELATALYFIQEDKHYELAKRSLIEGYRQHRTLSEEALEKLPLFLAARSLTYLGWAHTREGNPTADEMQEELIERCMKTIKAFLAQ</sequence>
<dbReference type="InterPro" id="IPR011009">
    <property type="entry name" value="Kinase-like_dom_sf"/>
</dbReference>
<dbReference type="InParanoid" id="A0A7X0JPQ6"/>
<keyword evidence="3" id="KW-0808">Transferase</keyword>
<accession>A0A7X0JPQ6</accession>
<organism evidence="3 4">
    <name type="scientific">Pseudoteredinibacter isoporae</name>
    <dbReference type="NCBI Taxonomy" id="570281"/>
    <lineage>
        <taxon>Bacteria</taxon>
        <taxon>Pseudomonadati</taxon>
        <taxon>Pseudomonadota</taxon>
        <taxon>Gammaproteobacteria</taxon>
        <taxon>Cellvibrionales</taxon>
        <taxon>Cellvibrionaceae</taxon>
        <taxon>Pseudoteredinibacter</taxon>
    </lineage>
</organism>
<dbReference type="InterPro" id="IPR002575">
    <property type="entry name" value="Aminoglycoside_PTrfase"/>
</dbReference>
<dbReference type="Pfam" id="PF01636">
    <property type="entry name" value="APH"/>
    <property type="match status" value="1"/>
</dbReference>
<comment type="caution">
    <text evidence="3">The sequence shown here is derived from an EMBL/GenBank/DDBJ whole genome shotgun (WGS) entry which is preliminary data.</text>
</comment>
<evidence type="ECO:0000259" key="2">
    <source>
        <dbReference type="Pfam" id="PF01636"/>
    </source>
</evidence>
<dbReference type="Proteomes" id="UP000528457">
    <property type="component" value="Unassembled WGS sequence"/>
</dbReference>
<dbReference type="InterPro" id="IPR050249">
    <property type="entry name" value="Pseudomonas-type_ThrB"/>
</dbReference>
<feature type="domain" description="Aminoglycoside phosphotransferase" evidence="2">
    <location>
        <begin position="38"/>
        <end position="266"/>
    </location>
</feature>
<keyword evidence="3" id="KW-0418">Kinase</keyword>
<evidence type="ECO:0000256" key="1">
    <source>
        <dbReference type="ARBA" id="ARBA00038240"/>
    </source>
</evidence>
<protein>
    <submittedName>
        <fullName evidence="3">Ser/Thr protein kinase RdoA (MazF antagonist)</fullName>
    </submittedName>
</protein>
<dbReference type="Gene3D" id="3.90.1200.10">
    <property type="match status" value="1"/>
</dbReference>
<name>A0A7X0JPQ6_9GAMM</name>
<gene>
    <name evidence="3" type="ORF">HNR48_000311</name>
</gene>
<dbReference type="AlphaFoldDB" id="A0A7X0JPQ6"/>